<protein>
    <submittedName>
        <fullName evidence="2">Uncharacterized protein</fullName>
    </submittedName>
</protein>
<reference evidence="2" key="1">
    <citation type="journal article" date="2023" name="Science">
        <title>Genome structures resolve the early diversification of teleost fishes.</title>
        <authorList>
            <person name="Parey E."/>
            <person name="Louis A."/>
            <person name="Montfort J."/>
            <person name="Bouchez O."/>
            <person name="Roques C."/>
            <person name="Iampietro C."/>
            <person name="Lluch J."/>
            <person name="Castinel A."/>
            <person name="Donnadieu C."/>
            <person name="Desvignes T."/>
            <person name="Floi Bucao C."/>
            <person name="Jouanno E."/>
            <person name="Wen M."/>
            <person name="Mejri S."/>
            <person name="Dirks R."/>
            <person name="Jansen H."/>
            <person name="Henkel C."/>
            <person name="Chen W.J."/>
            <person name="Zahm M."/>
            <person name="Cabau C."/>
            <person name="Klopp C."/>
            <person name="Thompson A.W."/>
            <person name="Robinson-Rechavi M."/>
            <person name="Braasch I."/>
            <person name="Lecointre G."/>
            <person name="Bobe J."/>
            <person name="Postlethwait J.H."/>
            <person name="Berthelot C."/>
            <person name="Roest Crollius H."/>
            <person name="Guiguen Y."/>
        </authorList>
    </citation>
    <scope>NUCLEOTIDE SEQUENCE</scope>
    <source>
        <strain evidence="2">WJC10195</strain>
    </source>
</reference>
<evidence type="ECO:0000313" key="3">
    <source>
        <dbReference type="Proteomes" id="UP001152622"/>
    </source>
</evidence>
<dbReference type="EMBL" id="JAINUF010000017">
    <property type="protein sequence ID" value="KAJ8338969.1"/>
    <property type="molecule type" value="Genomic_DNA"/>
</dbReference>
<name>A0A9Q1IGR9_SYNKA</name>
<proteinExistence type="predicted"/>
<sequence>MVHYLIGILMGIYLKTKKAHLLKHQWQAILGWAASLLVIALLIALSYVLRDIPDQPSVPHAAYRGFTAPCLRSAWLDHPGL</sequence>
<feature type="transmembrane region" description="Helical" evidence="1">
    <location>
        <begin position="29"/>
        <end position="49"/>
    </location>
</feature>
<accession>A0A9Q1IGR9</accession>
<organism evidence="2 3">
    <name type="scientific">Synaphobranchus kaupii</name>
    <name type="common">Kaup's arrowtooth eel</name>
    <dbReference type="NCBI Taxonomy" id="118154"/>
    <lineage>
        <taxon>Eukaryota</taxon>
        <taxon>Metazoa</taxon>
        <taxon>Chordata</taxon>
        <taxon>Craniata</taxon>
        <taxon>Vertebrata</taxon>
        <taxon>Euteleostomi</taxon>
        <taxon>Actinopterygii</taxon>
        <taxon>Neopterygii</taxon>
        <taxon>Teleostei</taxon>
        <taxon>Anguilliformes</taxon>
        <taxon>Synaphobranchidae</taxon>
        <taxon>Synaphobranchus</taxon>
    </lineage>
</organism>
<keyword evidence="3" id="KW-1185">Reference proteome</keyword>
<keyword evidence="1" id="KW-0472">Membrane</keyword>
<gene>
    <name evidence="2" type="ORF">SKAU_G00357550</name>
</gene>
<dbReference type="Proteomes" id="UP001152622">
    <property type="component" value="Chromosome 17"/>
</dbReference>
<dbReference type="OrthoDB" id="118951at2759"/>
<dbReference type="AlphaFoldDB" id="A0A9Q1IGR9"/>
<keyword evidence="1" id="KW-1133">Transmembrane helix</keyword>
<comment type="caution">
    <text evidence="2">The sequence shown here is derived from an EMBL/GenBank/DDBJ whole genome shotgun (WGS) entry which is preliminary data.</text>
</comment>
<evidence type="ECO:0000256" key="1">
    <source>
        <dbReference type="SAM" id="Phobius"/>
    </source>
</evidence>
<evidence type="ECO:0000313" key="2">
    <source>
        <dbReference type="EMBL" id="KAJ8338969.1"/>
    </source>
</evidence>
<keyword evidence="1" id="KW-0812">Transmembrane</keyword>